<evidence type="ECO:0000313" key="1">
    <source>
        <dbReference type="EMBL" id="MFC4212956.1"/>
    </source>
</evidence>
<dbReference type="PROSITE" id="PS51257">
    <property type="entry name" value="PROKAR_LIPOPROTEIN"/>
    <property type="match status" value="1"/>
</dbReference>
<organism evidence="1 2">
    <name type="scientific">Pedobacter lithocola</name>
    <dbReference type="NCBI Taxonomy" id="1908239"/>
    <lineage>
        <taxon>Bacteria</taxon>
        <taxon>Pseudomonadati</taxon>
        <taxon>Bacteroidota</taxon>
        <taxon>Sphingobacteriia</taxon>
        <taxon>Sphingobacteriales</taxon>
        <taxon>Sphingobacteriaceae</taxon>
        <taxon>Pedobacter</taxon>
    </lineage>
</organism>
<evidence type="ECO:0000313" key="2">
    <source>
        <dbReference type="Proteomes" id="UP001595789"/>
    </source>
</evidence>
<reference evidence="2" key="1">
    <citation type="journal article" date="2019" name="Int. J. Syst. Evol. Microbiol.">
        <title>The Global Catalogue of Microorganisms (GCM) 10K type strain sequencing project: providing services to taxonomists for standard genome sequencing and annotation.</title>
        <authorList>
            <consortium name="The Broad Institute Genomics Platform"/>
            <consortium name="The Broad Institute Genome Sequencing Center for Infectious Disease"/>
            <person name="Wu L."/>
            <person name="Ma J."/>
        </authorList>
    </citation>
    <scope>NUCLEOTIDE SEQUENCE [LARGE SCALE GENOMIC DNA]</scope>
    <source>
        <strain evidence="2">CCM 8691</strain>
    </source>
</reference>
<dbReference type="Proteomes" id="UP001595789">
    <property type="component" value="Unassembled WGS sequence"/>
</dbReference>
<keyword evidence="2" id="KW-1185">Reference proteome</keyword>
<dbReference type="RefSeq" id="WP_378987475.1">
    <property type="nucleotide sequence ID" value="NZ_JBHSBW010000013.1"/>
</dbReference>
<protein>
    <recommendedName>
        <fullName evidence="3">Lipoprotein</fullName>
    </recommendedName>
</protein>
<gene>
    <name evidence="1" type="ORF">ACFOWA_17305</name>
</gene>
<sequence>MKSTILISTIMFFSFSCKQNDRFFPDKKTVLTTEYSNFDNFFPIATLDLNNKGVKDKIHVMYVSFDPDIDHKEPFPDKDYIDEFTFNITENGLYQPTFDKSALTIGKDFEKYIKEGQEKYLKVKAENKTSTLIEIIDEPEWWQNDQTPLNSKGQKMKFICQVDIYETFNDDCRLYVFYDQGDRKVKYVYQRT</sequence>
<name>A0ABV8PGW5_9SPHI</name>
<proteinExistence type="predicted"/>
<evidence type="ECO:0008006" key="3">
    <source>
        <dbReference type="Google" id="ProtNLM"/>
    </source>
</evidence>
<comment type="caution">
    <text evidence="1">The sequence shown here is derived from an EMBL/GenBank/DDBJ whole genome shotgun (WGS) entry which is preliminary data.</text>
</comment>
<accession>A0ABV8PGW5</accession>
<dbReference type="EMBL" id="JBHSBW010000013">
    <property type="protein sequence ID" value="MFC4212956.1"/>
    <property type="molecule type" value="Genomic_DNA"/>
</dbReference>